<dbReference type="Proteomes" id="UP001293791">
    <property type="component" value="Unassembled WGS sequence"/>
</dbReference>
<keyword evidence="4" id="KW-1185">Reference proteome</keyword>
<organism evidence="3 4">
    <name type="scientific">Candidatus Cyrtobacter comes</name>
    <dbReference type="NCBI Taxonomy" id="675776"/>
    <lineage>
        <taxon>Bacteria</taxon>
        <taxon>Pseudomonadati</taxon>
        <taxon>Pseudomonadota</taxon>
        <taxon>Alphaproteobacteria</taxon>
        <taxon>Rickettsiales</taxon>
        <taxon>Candidatus Midichloriaceae</taxon>
        <taxon>Candidatus Cyrtobacter</taxon>
    </lineage>
</organism>
<evidence type="ECO:0008006" key="5">
    <source>
        <dbReference type="Google" id="ProtNLM"/>
    </source>
</evidence>
<feature type="region of interest" description="Disordered" evidence="2">
    <location>
        <begin position="283"/>
        <end position="307"/>
    </location>
</feature>
<reference evidence="3 4" key="1">
    <citation type="submission" date="2023-02" db="EMBL/GenBank/DDBJ databases">
        <title>Host association and intracellularity evolved multiple times independently in the Rickettsiales.</title>
        <authorList>
            <person name="Castelli M."/>
            <person name="Nardi T."/>
            <person name="Gammuto L."/>
            <person name="Bellinzona G."/>
            <person name="Sabaneyeva E."/>
            <person name="Potekhin A."/>
            <person name="Serra V."/>
            <person name="Petroni G."/>
            <person name="Sassera D."/>
        </authorList>
    </citation>
    <scope>NUCLEOTIDE SEQUENCE [LARGE SCALE GENOMIC DNA]</scope>
    <source>
        <strain evidence="3 4">BOD18</strain>
    </source>
</reference>
<evidence type="ECO:0000313" key="4">
    <source>
        <dbReference type="Proteomes" id="UP001293791"/>
    </source>
</evidence>
<evidence type="ECO:0000256" key="1">
    <source>
        <dbReference type="SAM" id="Coils"/>
    </source>
</evidence>
<feature type="coiled-coil region" evidence="1">
    <location>
        <begin position="100"/>
        <end position="156"/>
    </location>
</feature>
<protein>
    <recommendedName>
        <fullName evidence="5">F-BAR domain-containing protein</fullName>
    </recommendedName>
</protein>
<sequence length="348" mass="38682">MPLLTDYTDKQITYVILAARAYALYGNGDQISRELAQQLASIYGELLFKFGMDFERTTLIHRKAQHLANIQKFNTNAAQCTASAAQCTASAAQYLTTAKLHKANAELDKANKALDNAGKKYEESQGEIAKSKENSAQASKEQKQYMEQEYKLLQLQTFWKESIKRGEQFEKNLKEFQAKHPELFSLLCEKLLPYVKALRMFREQSSESNENGEGQNSNGQNYTKTEITKKFLEELKNAINQGLLSPDINDILFELDINDDAERQKMHDALKKFIITESGPALLEDSTHSTESGPALLEDSTHSTESGPALLEGNPALLGTVPCDEIIDSSLACEVGPLEVGAEATNAE</sequence>
<comment type="caution">
    <text evidence="3">The sequence shown here is derived from an EMBL/GenBank/DDBJ whole genome shotgun (WGS) entry which is preliminary data.</text>
</comment>
<name>A0ABU5L8D0_9RICK</name>
<evidence type="ECO:0000256" key="2">
    <source>
        <dbReference type="SAM" id="MobiDB-lite"/>
    </source>
</evidence>
<accession>A0ABU5L8D0</accession>
<keyword evidence="1" id="KW-0175">Coiled coil</keyword>
<dbReference type="RefSeq" id="WP_322497630.1">
    <property type="nucleotide sequence ID" value="NZ_JARGYT010000023.1"/>
</dbReference>
<dbReference type="EMBL" id="JARGYT010000023">
    <property type="protein sequence ID" value="MDZ5762145.1"/>
    <property type="molecule type" value="Genomic_DNA"/>
</dbReference>
<gene>
    <name evidence="3" type="ORF">Cyrtocomes_00516</name>
</gene>
<proteinExistence type="predicted"/>
<evidence type="ECO:0000313" key="3">
    <source>
        <dbReference type="EMBL" id="MDZ5762145.1"/>
    </source>
</evidence>